<dbReference type="EMBL" id="CP090032">
    <property type="protein sequence ID" value="UPK92405.1"/>
    <property type="molecule type" value="Genomic_DNA"/>
</dbReference>
<accession>A0ACD3YU07</accession>
<sequence>MHLSRVVTQGLLAAGAAAAPRGDRFRRQVKPGAPTDPGIPSDCTYYDTYVDESYDCSSWAADWDIELAQFVEYNPSVKDDCSGIQVGHAYCVEVNYGMPRDDDPPKVTTTKATKPEPTEDSKPSPTQDGGIETPLPIQENMVKNCNKFHKIISTTTCSSIESYYKLPLATFLSWNPSVGKDCTSLWVNYYVCVGTPSPIQDGMVKNCNKFHKIMSTTTCSSIESYYKLPLATFLSWNPSVGKDCRALLVNYYVCVSVEGWKPSTTTAKPTTTQAPANGIQTPSPIQNGMVKNCEKFHKIMSTTTCTSIESYYNLPLATFLSWNPAIGKDCTSLLVDYYVCVATIGWKPPTKTTTKAPTTTKGPSNGISTPSPIQAGMVSNCNKFHLVSSTTTCTSIQNYYKINLADFTKWNPAVGSKCTALWANYHVCIGVIGGTPTNPGNGISTPSPIQPGMVSNCKKFHLVSSTTTCASIQDYYKITMAQFARWNPAVGEKCTALWAQYYICVGV</sequence>
<proteinExistence type="predicted"/>
<gene>
    <name evidence="1" type="ORF">LCI18_003340</name>
</gene>
<reference evidence="1" key="1">
    <citation type="submission" date="2021-11" db="EMBL/GenBank/DDBJ databases">
        <title>Fusarium solani-melongenae Genome sequencing and assembly.</title>
        <authorList>
            <person name="Xie S."/>
            <person name="Huang L."/>
            <person name="Zhang X."/>
        </authorList>
    </citation>
    <scope>NUCLEOTIDE SEQUENCE</scope>
    <source>
        <strain evidence="1">CRI 24-3</strain>
    </source>
</reference>
<evidence type="ECO:0000313" key="1">
    <source>
        <dbReference type="EMBL" id="UPK92405.1"/>
    </source>
</evidence>
<protein>
    <submittedName>
        <fullName evidence="1">Uncharacterized protein</fullName>
    </submittedName>
</protein>
<keyword evidence="2" id="KW-1185">Reference proteome</keyword>
<dbReference type="Proteomes" id="UP000830768">
    <property type="component" value="Chromosome 3"/>
</dbReference>
<evidence type="ECO:0000313" key="2">
    <source>
        <dbReference type="Proteomes" id="UP000830768"/>
    </source>
</evidence>
<name>A0ACD3YU07_FUSSC</name>
<organism evidence="1 2">
    <name type="scientific">Fusarium solani subsp. cucurbitae</name>
    <name type="common">Neocosmosporum cucurbitae</name>
    <dbReference type="NCBI Taxonomy" id="2747967"/>
    <lineage>
        <taxon>Eukaryota</taxon>
        <taxon>Fungi</taxon>
        <taxon>Dikarya</taxon>
        <taxon>Ascomycota</taxon>
        <taxon>Pezizomycotina</taxon>
        <taxon>Sordariomycetes</taxon>
        <taxon>Hypocreomycetidae</taxon>
        <taxon>Hypocreales</taxon>
        <taxon>Nectriaceae</taxon>
        <taxon>Fusarium</taxon>
        <taxon>Fusarium solani species complex</taxon>
    </lineage>
</organism>